<dbReference type="GO" id="GO:0000028">
    <property type="term" value="P:ribosomal small subunit assembly"/>
    <property type="evidence" value="ECO:0007669"/>
    <property type="project" value="TreeGrafter"/>
</dbReference>
<feature type="region of interest" description="Disordered" evidence="5">
    <location>
        <begin position="182"/>
        <end position="209"/>
    </location>
</feature>
<keyword evidence="2 4" id="KW-0689">Ribosomal protein</keyword>
<keyword evidence="3 4" id="KW-0687">Ribonucleoprotein</keyword>
<dbReference type="InterPro" id="IPR020934">
    <property type="entry name" value="Ribosomal_uS19_CS"/>
</dbReference>
<evidence type="ECO:0000256" key="2">
    <source>
        <dbReference type="ARBA" id="ARBA00022980"/>
    </source>
</evidence>
<evidence type="ECO:0000313" key="6">
    <source>
        <dbReference type="EMBL" id="RLM87349.1"/>
    </source>
</evidence>
<evidence type="ECO:0000256" key="3">
    <source>
        <dbReference type="ARBA" id="ARBA00023274"/>
    </source>
</evidence>
<dbReference type="InterPro" id="IPR005713">
    <property type="entry name" value="Ribosomal_uS19_euk/arc"/>
</dbReference>
<dbReference type="InterPro" id="IPR023575">
    <property type="entry name" value="Ribosomal_uS19_SF"/>
</dbReference>
<keyword evidence="7" id="KW-1185">Reference proteome</keyword>
<evidence type="ECO:0000313" key="7">
    <source>
        <dbReference type="Proteomes" id="UP000275267"/>
    </source>
</evidence>
<dbReference type="NCBIfam" id="NF003121">
    <property type="entry name" value="PRK04038.1"/>
    <property type="match status" value="1"/>
</dbReference>
<comment type="caution">
    <text evidence="6">The sequence shown here is derived from an EMBL/GenBank/DDBJ whole genome shotgun (WGS) entry which is preliminary data.</text>
</comment>
<dbReference type="SUPFAM" id="SSF54570">
    <property type="entry name" value="Ribosomal protein S19"/>
    <property type="match status" value="1"/>
</dbReference>
<dbReference type="FunFam" id="3.30.860.10:FF:000002">
    <property type="entry name" value="40S ribosomal protein S15"/>
    <property type="match status" value="1"/>
</dbReference>
<protein>
    <submittedName>
        <fullName evidence="6">40S ribosomal protein S15-like</fullName>
    </submittedName>
</protein>
<dbReference type="Gene3D" id="3.30.860.10">
    <property type="entry name" value="30s Ribosomal Protein S19, Chain A"/>
    <property type="match status" value="1"/>
</dbReference>
<dbReference type="NCBIfam" id="TIGR01025">
    <property type="entry name" value="uS19_arch"/>
    <property type="match status" value="1"/>
</dbReference>
<dbReference type="OrthoDB" id="748094at2759"/>
<dbReference type="STRING" id="4540.A0A3L6QUY8"/>
<dbReference type="GO" id="GO:0022627">
    <property type="term" value="C:cytosolic small ribosomal subunit"/>
    <property type="evidence" value="ECO:0007669"/>
    <property type="project" value="TreeGrafter"/>
</dbReference>
<dbReference type="InterPro" id="IPR002222">
    <property type="entry name" value="Ribosomal_uS19"/>
</dbReference>
<organism evidence="6 7">
    <name type="scientific">Panicum miliaceum</name>
    <name type="common">Proso millet</name>
    <name type="synonym">Broomcorn millet</name>
    <dbReference type="NCBI Taxonomy" id="4540"/>
    <lineage>
        <taxon>Eukaryota</taxon>
        <taxon>Viridiplantae</taxon>
        <taxon>Streptophyta</taxon>
        <taxon>Embryophyta</taxon>
        <taxon>Tracheophyta</taxon>
        <taxon>Spermatophyta</taxon>
        <taxon>Magnoliopsida</taxon>
        <taxon>Liliopsida</taxon>
        <taxon>Poales</taxon>
        <taxon>Poaceae</taxon>
        <taxon>PACMAD clade</taxon>
        <taxon>Panicoideae</taxon>
        <taxon>Panicodae</taxon>
        <taxon>Paniceae</taxon>
        <taxon>Panicinae</taxon>
        <taxon>Panicum</taxon>
        <taxon>Panicum sect. Panicum</taxon>
    </lineage>
</organism>
<evidence type="ECO:0000256" key="1">
    <source>
        <dbReference type="ARBA" id="ARBA00007345"/>
    </source>
</evidence>
<accession>A0A3L6QUY8</accession>
<gene>
    <name evidence="6" type="ORF">C2845_PM04G04400</name>
</gene>
<dbReference type="PRINTS" id="PR00975">
    <property type="entry name" value="RIBOSOMALS19"/>
</dbReference>
<dbReference type="HAMAP" id="MF_00531">
    <property type="entry name" value="Ribosomal_uS19"/>
    <property type="match status" value="1"/>
</dbReference>
<dbReference type="Pfam" id="PF00203">
    <property type="entry name" value="Ribosomal_S19"/>
    <property type="match status" value="1"/>
</dbReference>
<name>A0A3L6QUY8_PANMI</name>
<evidence type="ECO:0000256" key="5">
    <source>
        <dbReference type="SAM" id="MobiDB-lite"/>
    </source>
</evidence>
<dbReference type="GO" id="GO:0006412">
    <property type="term" value="P:translation"/>
    <property type="evidence" value="ECO:0007669"/>
    <property type="project" value="InterPro"/>
</dbReference>
<dbReference type="PANTHER" id="PTHR11880">
    <property type="entry name" value="RIBOSOMAL PROTEIN S19P FAMILY MEMBER"/>
    <property type="match status" value="1"/>
</dbReference>
<reference evidence="7" key="1">
    <citation type="journal article" date="2019" name="Nat. Commun.">
        <title>The genome of broomcorn millet.</title>
        <authorList>
            <person name="Zou C."/>
            <person name="Miki D."/>
            <person name="Li D."/>
            <person name="Tang Q."/>
            <person name="Xiao L."/>
            <person name="Rajput S."/>
            <person name="Deng P."/>
            <person name="Jia W."/>
            <person name="Huang R."/>
            <person name="Zhang M."/>
            <person name="Sun Y."/>
            <person name="Hu J."/>
            <person name="Fu X."/>
            <person name="Schnable P.S."/>
            <person name="Li F."/>
            <person name="Zhang H."/>
            <person name="Feng B."/>
            <person name="Zhu X."/>
            <person name="Liu R."/>
            <person name="Schnable J.C."/>
            <person name="Zhu J.-K."/>
            <person name="Zhang H."/>
        </authorList>
    </citation>
    <scope>NUCLEOTIDE SEQUENCE [LARGE SCALE GENOMIC DNA]</scope>
</reference>
<evidence type="ECO:0000256" key="4">
    <source>
        <dbReference type="RuleBase" id="RU003485"/>
    </source>
</evidence>
<dbReference type="Proteomes" id="UP000275267">
    <property type="component" value="Unassembled WGS sequence"/>
</dbReference>
<dbReference type="AlphaFoldDB" id="A0A3L6QUY8"/>
<dbReference type="PROSITE" id="PS00323">
    <property type="entry name" value="RIBOSOMAL_S19"/>
    <property type="match status" value="1"/>
</dbReference>
<proteinExistence type="inferred from homology"/>
<sequence>MADVDVEPEVAAGAPKKRTFRKYSYRGVDLDALLDMSTDDLVQLFPARARRRFQRGLKRKPMALIKKLRKAKKDAPAGEKPEPVRTHLRNMIIVPEMIGSIIGVYNGKTFNQVEIKPEMIGHYLAEFSISYKPVKHALDSSQHPDRGFLSQLSHRQAPQGSLFPAFLLMQAALIMLLTEAAGHGQPQPRRPPRRHPGARPPAPGLAALAAPRRAASTCKRWRRVIAGSDYNQGGSVRPRFEPSPPSAALDCRHFALDFVPGGGGSKSSWTVKDSRGSLLLLYREDGSKARCQDLIVRETLTRRHEVMSRLTPPSPSVRYWSATAVHLTAATPRVQTRSCNCDFSDCGTTFLDYVDKVQSIVRCSG</sequence>
<dbReference type="GO" id="GO:0003735">
    <property type="term" value="F:structural constituent of ribosome"/>
    <property type="evidence" value="ECO:0007669"/>
    <property type="project" value="InterPro"/>
</dbReference>
<dbReference type="PANTHER" id="PTHR11880:SF53">
    <property type="entry name" value="SMALL RIBOSOMAL SUBUNIT PROTEIN US19U-RELATED"/>
    <property type="match status" value="1"/>
</dbReference>
<dbReference type="EMBL" id="PQIB02000011">
    <property type="protein sequence ID" value="RLM87349.1"/>
    <property type="molecule type" value="Genomic_DNA"/>
</dbReference>
<dbReference type="GO" id="GO:0003723">
    <property type="term" value="F:RNA binding"/>
    <property type="evidence" value="ECO:0007669"/>
    <property type="project" value="InterPro"/>
</dbReference>
<comment type="similarity">
    <text evidence="1 4">Belongs to the universal ribosomal protein uS19 family.</text>
</comment>